<dbReference type="EMBL" id="JAPEUV010000094">
    <property type="protein sequence ID" value="KAJ4333460.1"/>
    <property type="molecule type" value="Genomic_DNA"/>
</dbReference>
<keyword evidence="1" id="KW-0175">Coiled coil</keyword>
<evidence type="ECO:0000313" key="3">
    <source>
        <dbReference type="Proteomes" id="UP001140562"/>
    </source>
</evidence>
<organism evidence="2 3">
    <name type="scientific">Didymella glomerata</name>
    <dbReference type="NCBI Taxonomy" id="749621"/>
    <lineage>
        <taxon>Eukaryota</taxon>
        <taxon>Fungi</taxon>
        <taxon>Dikarya</taxon>
        <taxon>Ascomycota</taxon>
        <taxon>Pezizomycotina</taxon>
        <taxon>Dothideomycetes</taxon>
        <taxon>Pleosporomycetidae</taxon>
        <taxon>Pleosporales</taxon>
        <taxon>Pleosporineae</taxon>
        <taxon>Didymellaceae</taxon>
        <taxon>Didymella</taxon>
    </lineage>
</organism>
<accession>A0A9W8WV83</accession>
<evidence type="ECO:0000256" key="1">
    <source>
        <dbReference type="SAM" id="Coils"/>
    </source>
</evidence>
<dbReference type="AlphaFoldDB" id="A0A9W8WV83"/>
<reference evidence="2" key="1">
    <citation type="submission" date="2022-10" db="EMBL/GenBank/DDBJ databases">
        <title>Tapping the CABI collections for fungal endophytes: first genome assemblies for Collariella, Neodidymelliopsis, Ascochyta clinopodiicola, Didymella pomorum, Didymosphaeria variabile, Neocosmospora piperis and Neocucurbitaria cava.</title>
        <authorList>
            <person name="Hill R."/>
        </authorList>
    </citation>
    <scope>NUCLEOTIDE SEQUENCE</scope>
    <source>
        <strain evidence="2">IMI 360193</strain>
    </source>
</reference>
<keyword evidence="3" id="KW-1185">Reference proteome</keyword>
<sequence>MDSQTTMDHDSTPSDTVAAGKMLASGSLTLAPQLQKVQAELEHTQGLLNMSHEMVAYHSDRADRELRRAHALGRELTITQVSSRTMVIDMVDAHRNSCVTLQEHRALAHTHPDKVAQEAIILKIEKDQIAEREAYVHVDHKRRLAAMRRELNNSLDTQAEQVKLIREQDIENICLQNDIDDRDSQIDYWKKKVEVLEEENKVLRGQSTNTVSLTHRPATIGEKRKRNIELTAQKFPRAEKKPKKAICPKCKGQGLGGGYNGRCIGLAHPE</sequence>
<proteinExistence type="predicted"/>
<protein>
    <submittedName>
        <fullName evidence="2">Uncharacterized protein</fullName>
    </submittedName>
</protein>
<comment type="caution">
    <text evidence="2">The sequence shown here is derived from an EMBL/GenBank/DDBJ whole genome shotgun (WGS) entry which is preliminary data.</text>
</comment>
<feature type="coiled-coil region" evidence="1">
    <location>
        <begin position="148"/>
        <end position="206"/>
    </location>
</feature>
<evidence type="ECO:0000313" key="2">
    <source>
        <dbReference type="EMBL" id="KAJ4333460.1"/>
    </source>
</evidence>
<name>A0A9W8WV83_9PLEO</name>
<dbReference type="Proteomes" id="UP001140562">
    <property type="component" value="Unassembled WGS sequence"/>
</dbReference>
<dbReference type="OrthoDB" id="10524875at2759"/>
<gene>
    <name evidence="2" type="ORF">N0V87_007570</name>
</gene>